<comment type="caution">
    <text evidence="1">The sequence shown here is derived from an EMBL/GenBank/DDBJ whole genome shotgun (WGS) entry which is preliminary data.</text>
</comment>
<keyword evidence="2" id="KW-1185">Reference proteome</keyword>
<organism evidence="1 2">
    <name type="scientific">Bauhinia variegata</name>
    <name type="common">Purple orchid tree</name>
    <name type="synonym">Phanera variegata</name>
    <dbReference type="NCBI Taxonomy" id="167791"/>
    <lineage>
        <taxon>Eukaryota</taxon>
        <taxon>Viridiplantae</taxon>
        <taxon>Streptophyta</taxon>
        <taxon>Embryophyta</taxon>
        <taxon>Tracheophyta</taxon>
        <taxon>Spermatophyta</taxon>
        <taxon>Magnoliopsida</taxon>
        <taxon>eudicotyledons</taxon>
        <taxon>Gunneridae</taxon>
        <taxon>Pentapetalae</taxon>
        <taxon>rosids</taxon>
        <taxon>fabids</taxon>
        <taxon>Fabales</taxon>
        <taxon>Fabaceae</taxon>
        <taxon>Cercidoideae</taxon>
        <taxon>Cercideae</taxon>
        <taxon>Bauhiniinae</taxon>
        <taxon>Bauhinia</taxon>
    </lineage>
</organism>
<evidence type="ECO:0000313" key="1">
    <source>
        <dbReference type="EMBL" id="KAI4298162.1"/>
    </source>
</evidence>
<gene>
    <name evidence="1" type="ORF">L6164_031754</name>
</gene>
<dbReference type="Proteomes" id="UP000828941">
    <property type="component" value="Chromosome 13"/>
</dbReference>
<proteinExistence type="predicted"/>
<dbReference type="EMBL" id="CM039438">
    <property type="protein sequence ID" value="KAI4298162.1"/>
    <property type="molecule type" value="Genomic_DNA"/>
</dbReference>
<evidence type="ECO:0000313" key="2">
    <source>
        <dbReference type="Proteomes" id="UP000828941"/>
    </source>
</evidence>
<accession>A0ACB9KLG1</accession>
<reference evidence="1 2" key="1">
    <citation type="journal article" date="2022" name="DNA Res.">
        <title>Chromosomal-level genome assembly of the orchid tree Bauhinia variegata (Leguminosae; Cercidoideae) supports the allotetraploid origin hypothesis of Bauhinia.</title>
        <authorList>
            <person name="Zhong Y."/>
            <person name="Chen Y."/>
            <person name="Zheng D."/>
            <person name="Pang J."/>
            <person name="Liu Y."/>
            <person name="Luo S."/>
            <person name="Meng S."/>
            <person name="Qian L."/>
            <person name="Wei D."/>
            <person name="Dai S."/>
            <person name="Zhou R."/>
        </authorList>
    </citation>
    <scope>NUCLEOTIDE SEQUENCE [LARGE SCALE GENOMIC DNA]</scope>
    <source>
        <strain evidence="1">BV-YZ2020</strain>
    </source>
</reference>
<sequence length="365" mass="40801">MKTCEEWKPFLVMIAIDSAFATVNILLKKILEEGINHLVFITYRLSISTIFLAPIGYFLERNSRPQLSFRILCYLFFSAIVGSSITQYFFLLGIQYTSATFACAFMNMVPVLTFIMALPFGLETVNIKCNSGRAKILGTLICISGAALLTLYKGKSLFNNDSHYRLATSSAVKVASSTRNTERWTIGVIALIVGTLFWSSWFILQSNIGKRYPCQYSSTAIMTFFGAIQSAILSLSTDRNLSMWVLKGKIEIITVLYSGMVGSGLCYVGMSWCVKKRGPVFTAAFSPLVQIMAAMIDIPVLHEQLHLGSLLGSILVMIGLYIVLWGKNKEMQNRVTKIVQEGEEIKEQEPQKQQHIIVTCDSRLH</sequence>
<name>A0ACB9KLG1_BAUVA</name>
<protein>
    <submittedName>
        <fullName evidence="1">Uncharacterized protein</fullName>
    </submittedName>
</protein>